<feature type="compositionally biased region" description="Pro residues" evidence="1">
    <location>
        <begin position="206"/>
        <end position="223"/>
    </location>
</feature>
<keyword evidence="3" id="KW-1185">Reference proteome</keyword>
<organism evidence="2 3">
    <name type="scientific">Nocardioides scoriae</name>
    <dbReference type="NCBI Taxonomy" id="642780"/>
    <lineage>
        <taxon>Bacteria</taxon>
        <taxon>Bacillati</taxon>
        <taxon>Actinomycetota</taxon>
        <taxon>Actinomycetes</taxon>
        <taxon>Propionibacteriales</taxon>
        <taxon>Nocardioidaceae</taxon>
        <taxon>Nocardioides</taxon>
    </lineage>
</organism>
<dbReference type="STRING" id="642780.SAMN04488570_1320"/>
<accession>A0A1H1Q508</accession>
<dbReference type="AlphaFoldDB" id="A0A1H1Q508"/>
<dbReference type="InterPro" id="IPR022183">
    <property type="entry name" value="DUF3710"/>
</dbReference>
<proteinExistence type="predicted"/>
<feature type="compositionally biased region" description="Acidic residues" evidence="1">
    <location>
        <begin position="12"/>
        <end position="26"/>
    </location>
</feature>
<sequence>MRFGRKRAHDDETPEGPEEVASDDVVDPQAAPPPSRTRDAPESGPFDVSEVDLEDTDMVDLGSLLIPRPIDVELRLQVDDASGSVMAVLLVGEDGALELRPFSASRGGGAWEELRPRIAAETTRVGGTATEQEGVFGAELLCLVPVQSPEGEPATQASRFVGHEGPTWLLRSNLMGNPAVDPGVAGGWDDIIRAVVVRRGTEAMPPGSPLPLTLPPDAVPSAE</sequence>
<dbReference type="EMBL" id="LT629757">
    <property type="protein sequence ID" value="SDS18592.1"/>
    <property type="molecule type" value="Genomic_DNA"/>
</dbReference>
<evidence type="ECO:0008006" key="4">
    <source>
        <dbReference type="Google" id="ProtNLM"/>
    </source>
</evidence>
<evidence type="ECO:0000313" key="3">
    <source>
        <dbReference type="Proteomes" id="UP000198859"/>
    </source>
</evidence>
<reference evidence="3" key="1">
    <citation type="submission" date="2016-10" db="EMBL/GenBank/DDBJ databases">
        <authorList>
            <person name="Varghese N."/>
            <person name="Submissions S."/>
        </authorList>
    </citation>
    <scope>NUCLEOTIDE SEQUENCE [LARGE SCALE GENOMIC DNA]</scope>
    <source>
        <strain evidence="3">DSM 22127</strain>
    </source>
</reference>
<feature type="region of interest" description="Disordered" evidence="1">
    <location>
        <begin position="202"/>
        <end position="223"/>
    </location>
</feature>
<name>A0A1H1Q508_9ACTN</name>
<feature type="region of interest" description="Disordered" evidence="1">
    <location>
        <begin position="1"/>
        <end position="48"/>
    </location>
</feature>
<dbReference type="RefSeq" id="WP_091727485.1">
    <property type="nucleotide sequence ID" value="NZ_LT629757.1"/>
</dbReference>
<evidence type="ECO:0000313" key="2">
    <source>
        <dbReference type="EMBL" id="SDS18592.1"/>
    </source>
</evidence>
<gene>
    <name evidence="2" type="ORF">SAMN04488570_1320</name>
</gene>
<dbReference type="OrthoDB" id="8480367at2"/>
<dbReference type="Pfam" id="PF12502">
    <property type="entry name" value="DUF3710"/>
    <property type="match status" value="1"/>
</dbReference>
<dbReference type="Proteomes" id="UP000198859">
    <property type="component" value="Chromosome I"/>
</dbReference>
<evidence type="ECO:0000256" key="1">
    <source>
        <dbReference type="SAM" id="MobiDB-lite"/>
    </source>
</evidence>
<protein>
    <recommendedName>
        <fullName evidence="4">DUF3710 domain-containing protein</fullName>
    </recommendedName>
</protein>